<feature type="non-terminal residue" evidence="1">
    <location>
        <position position="257"/>
    </location>
</feature>
<reference evidence="1 2" key="1">
    <citation type="submission" date="2016-09" db="EMBL/GenBank/DDBJ databases">
        <title>Extensive genetic diversity and differential bi-allelic expression allows diatom success in the polar Southern Ocean.</title>
        <authorList>
            <consortium name="DOE Joint Genome Institute"/>
            <person name="Mock T."/>
            <person name="Otillar R.P."/>
            <person name="Strauss J."/>
            <person name="Dupont C."/>
            <person name="Frickenhaus S."/>
            <person name="Maumus F."/>
            <person name="Mcmullan M."/>
            <person name="Sanges R."/>
            <person name="Schmutz J."/>
            <person name="Toseland A."/>
            <person name="Valas R."/>
            <person name="Veluchamy A."/>
            <person name="Ward B.J."/>
            <person name="Allen A."/>
            <person name="Barry K."/>
            <person name="Falciatore A."/>
            <person name="Ferrante M."/>
            <person name="Fortunato A.E."/>
            <person name="Gloeckner G."/>
            <person name="Gruber A."/>
            <person name="Hipkin R."/>
            <person name="Janech M."/>
            <person name="Kroth P."/>
            <person name="Leese F."/>
            <person name="Lindquist E."/>
            <person name="Lyon B.R."/>
            <person name="Martin J."/>
            <person name="Mayer C."/>
            <person name="Parker M."/>
            <person name="Quesneville H."/>
            <person name="Raymond J."/>
            <person name="Uhlig C."/>
            <person name="Valentin K.U."/>
            <person name="Worden A.Z."/>
            <person name="Armbrust E.V."/>
            <person name="Bowler C."/>
            <person name="Green B."/>
            <person name="Moulton V."/>
            <person name="Van Oosterhout C."/>
            <person name="Grigoriev I."/>
        </authorList>
    </citation>
    <scope>NUCLEOTIDE SEQUENCE [LARGE SCALE GENOMIC DNA]</scope>
    <source>
        <strain evidence="1 2">CCMP1102</strain>
    </source>
</reference>
<dbReference type="AlphaFoldDB" id="A0A1E7ETA9"/>
<dbReference type="PANTHER" id="PTHR48100">
    <property type="entry name" value="BROAD-SPECIFICITY PHOSPHATASE YOR283W-RELATED"/>
    <property type="match status" value="1"/>
</dbReference>
<dbReference type="InterPro" id="IPR013078">
    <property type="entry name" value="His_Pase_superF_clade-1"/>
</dbReference>
<dbReference type="Gene3D" id="3.40.50.1240">
    <property type="entry name" value="Phosphoglycerate mutase-like"/>
    <property type="match status" value="1"/>
</dbReference>
<organism evidence="1 2">
    <name type="scientific">Fragilariopsis cylindrus CCMP1102</name>
    <dbReference type="NCBI Taxonomy" id="635003"/>
    <lineage>
        <taxon>Eukaryota</taxon>
        <taxon>Sar</taxon>
        <taxon>Stramenopiles</taxon>
        <taxon>Ochrophyta</taxon>
        <taxon>Bacillariophyta</taxon>
        <taxon>Bacillariophyceae</taxon>
        <taxon>Bacillariophycidae</taxon>
        <taxon>Bacillariales</taxon>
        <taxon>Bacillariaceae</taxon>
        <taxon>Fragilariopsis</taxon>
    </lineage>
</organism>
<dbReference type="Pfam" id="PF00300">
    <property type="entry name" value="His_Phos_1"/>
    <property type="match status" value="2"/>
</dbReference>
<sequence>DSGFSIFLAERTKKVHFIRHAEGYHNVATKESGTNTCLHREENEAAHQHPLYDSRLTPKGIRQSEDLKDHLSKRPSGSRNFTAFDLVVVSPLTRTCETALHVFGQPRQPGQPSFLSKGIAPPGTPENAAGINIPPPRFLVREECRERWGQYVCDGRRSIAEISAEFPNFDFSDITHDEDVFYSDERESDEHCCDRAVKFLEWLNQRPEKCIAVVTHSSFLRHLFGQFGETQTYEDRENLQRVAGNCELRSIMLCSHG</sequence>
<dbReference type="PANTHER" id="PTHR48100:SF44">
    <property type="entry name" value="PHOSPHATASE C1620.13-RELATED"/>
    <property type="match status" value="1"/>
</dbReference>
<evidence type="ECO:0000313" key="1">
    <source>
        <dbReference type="EMBL" id="OEU09024.1"/>
    </source>
</evidence>
<dbReference type="InParanoid" id="A0A1E7ETA9"/>
<dbReference type="EMBL" id="KV784378">
    <property type="protein sequence ID" value="OEU09024.1"/>
    <property type="molecule type" value="Genomic_DNA"/>
</dbReference>
<accession>A0A1E7ETA9</accession>
<dbReference type="InterPro" id="IPR050275">
    <property type="entry name" value="PGM_Phosphatase"/>
</dbReference>
<dbReference type="OrthoDB" id="496981at2759"/>
<dbReference type="SUPFAM" id="SSF53254">
    <property type="entry name" value="Phosphoglycerate mutase-like"/>
    <property type="match status" value="1"/>
</dbReference>
<feature type="non-terminal residue" evidence="1">
    <location>
        <position position="1"/>
    </location>
</feature>
<dbReference type="KEGG" id="fcy:FRACYDRAFT_141786"/>
<dbReference type="InterPro" id="IPR029033">
    <property type="entry name" value="His_PPase_superfam"/>
</dbReference>
<dbReference type="GO" id="GO:0005829">
    <property type="term" value="C:cytosol"/>
    <property type="evidence" value="ECO:0007669"/>
    <property type="project" value="TreeGrafter"/>
</dbReference>
<evidence type="ECO:0000313" key="2">
    <source>
        <dbReference type="Proteomes" id="UP000095751"/>
    </source>
</evidence>
<dbReference type="Proteomes" id="UP000095751">
    <property type="component" value="Unassembled WGS sequence"/>
</dbReference>
<keyword evidence="2" id="KW-1185">Reference proteome</keyword>
<dbReference type="GO" id="GO:0016791">
    <property type="term" value="F:phosphatase activity"/>
    <property type="evidence" value="ECO:0007669"/>
    <property type="project" value="TreeGrafter"/>
</dbReference>
<protein>
    <submittedName>
        <fullName evidence="1">Phosphoglycerate mutase</fullName>
    </submittedName>
</protein>
<gene>
    <name evidence="1" type="ORF">FRACYDRAFT_141786</name>
</gene>
<name>A0A1E7ETA9_9STRA</name>
<dbReference type="CDD" id="cd07067">
    <property type="entry name" value="HP_PGM_like"/>
    <property type="match status" value="1"/>
</dbReference>
<dbReference type="SMART" id="SM00855">
    <property type="entry name" value="PGAM"/>
    <property type="match status" value="1"/>
</dbReference>
<proteinExistence type="predicted"/>